<dbReference type="Proteomes" id="UP000092967">
    <property type="component" value="Chromosome"/>
</dbReference>
<reference evidence="1 2" key="1">
    <citation type="submission" date="2016-02" db="EMBL/GenBank/DDBJ databases">
        <authorList>
            <person name="Wen L."/>
            <person name="He K."/>
            <person name="Yang H."/>
        </authorList>
    </citation>
    <scope>NUCLEOTIDE SEQUENCE [LARGE SCALE GENOMIC DNA]</scope>
    <source>
        <strain evidence="1 2">CZ1127</strain>
    </source>
</reference>
<gene>
    <name evidence="1" type="ORF">AXE80_07855</name>
</gene>
<dbReference type="RefSeq" id="WP_068826065.1">
    <property type="nucleotide sequence ID" value="NZ_CP014224.1"/>
</dbReference>
<evidence type="ECO:0008006" key="3">
    <source>
        <dbReference type="Google" id="ProtNLM"/>
    </source>
</evidence>
<dbReference type="OrthoDB" id="669053at2"/>
<evidence type="ECO:0000313" key="1">
    <source>
        <dbReference type="EMBL" id="ANW96195.1"/>
    </source>
</evidence>
<accession>A0A1B1Y601</accession>
<dbReference type="AlphaFoldDB" id="A0A1B1Y601"/>
<sequence length="329" mass="38480">MRVIKFFIIVCYISAFSQKKDTLYVETFSHKINIRTSLELEEQALEVSNLNTSNDYSLRQNEVGKLAFSLNYKILGVKLGFTPGFLKNDFALKGPAEYRHYRIRIYFPKLYQQFYYYRTKGFYVKNTDDYVDGWEKGKDPYLQISNLNTLEIGGETRYYFSNKFGYRAIFSNTERQLKSKGTWMAVLKYNYSKIDKPTTDYFVLNDESYNLNFIGGYIYNLVFDKNKYLFGQITPSVGIKYVRNIHNNTGGGVEQDHLLIPNIGLRTRLGLGYTSNKFYYGVSVLINSTSYEEYANMNLVDSRVFASIHLGYRFKAFKSLEKLFNRFGL</sequence>
<protein>
    <recommendedName>
        <fullName evidence="3">DUF4421 domain-containing protein</fullName>
    </recommendedName>
</protein>
<proteinExistence type="predicted"/>
<dbReference type="KEGG" id="wfu:AXE80_07855"/>
<organism evidence="1 2">
    <name type="scientific">Wenyingzhuangia fucanilytica</name>
    <dbReference type="NCBI Taxonomy" id="1790137"/>
    <lineage>
        <taxon>Bacteria</taxon>
        <taxon>Pseudomonadati</taxon>
        <taxon>Bacteroidota</taxon>
        <taxon>Flavobacteriia</taxon>
        <taxon>Flavobacteriales</taxon>
        <taxon>Flavobacteriaceae</taxon>
        <taxon>Wenyingzhuangia</taxon>
    </lineage>
</organism>
<name>A0A1B1Y601_9FLAO</name>
<dbReference type="STRING" id="1790137.AXE80_07855"/>
<dbReference type="EMBL" id="CP014224">
    <property type="protein sequence ID" value="ANW96195.1"/>
    <property type="molecule type" value="Genomic_DNA"/>
</dbReference>
<dbReference type="InterPro" id="IPR025535">
    <property type="entry name" value="DUF4421"/>
</dbReference>
<dbReference type="Pfam" id="PF14391">
    <property type="entry name" value="DUF4421"/>
    <property type="match status" value="1"/>
</dbReference>
<keyword evidence="2" id="KW-1185">Reference proteome</keyword>
<evidence type="ECO:0000313" key="2">
    <source>
        <dbReference type="Proteomes" id="UP000092967"/>
    </source>
</evidence>